<keyword evidence="5" id="KW-1185">Reference proteome</keyword>
<dbReference type="SUPFAM" id="SSF55073">
    <property type="entry name" value="Nucleotide cyclase"/>
    <property type="match status" value="1"/>
</dbReference>
<dbReference type="PROSITE" id="PS50887">
    <property type="entry name" value="GGDEF"/>
    <property type="match status" value="1"/>
</dbReference>
<comment type="catalytic activity">
    <reaction evidence="2">
        <text>2 GTP = 3',3'-c-di-GMP + 2 diphosphate</text>
        <dbReference type="Rhea" id="RHEA:24898"/>
        <dbReference type="ChEBI" id="CHEBI:33019"/>
        <dbReference type="ChEBI" id="CHEBI:37565"/>
        <dbReference type="ChEBI" id="CHEBI:58805"/>
        <dbReference type="EC" id="2.7.7.65"/>
    </reaction>
</comment>
<dbReference type="Gene3D" id="3.30.70.270">
    <property type="match status" value="1"/>
</dbReference>
<dbReference type="Pfam" id="PF04340">
    <property type="entry name" value="DUF484"/>
    <property type="match status" value="1"/>
</dbReference>
<dbReference type="InterPro" id="IPR000160">
    <property type="entry name" value="GGDEF_dom"/>
</dbReference>
<evidence type="ECO:0000256" key="1">
    <source>
        <dbReference type="ARBA" id="ARBA00012528"/>
    </source>
</evidence>
<dbReference type="RefSeq" id="WP_342854600.1">
    <property type="nucleotide sequence ID" value="NZ_JBBMRA010000010.1"/>
</dbReference>
<dbReference type="SMART" id="SM00267">
    <property type="entry name" value="GGDEF"/>
    <property type="match status" value="1"/>
</dbReference>
<dbReference type="InterPro" id="IPR043128">
    <property type="entry name" value="Rev_trsase/Diguanyl_cyclase"/>
</dbReference>
<evidence type="ECO:0000256" key="2">
    <source>
        <dbReference type="ARBA" id="ARBA00034247"/>
    </source>
</evidence>
<gene>
    <name evidence="4" type="ORF">WNY58_11660</name>
</gene>
<reference evidence="4 5" key="1">
    <citation type="submission" date="2024-03" db="EMBL/GenBank/DDBJ databases">
        <title>Community enrichment and isolation of bacterial strains for fucoidan degradation.</title>
        <authorList>
            <person name="Sichert A."/>
        </authorList>
    </citation>
    <scope>NUCLEOTIDE SEQUENCE [LARGE SCALE GENOMIC DNA]</scope>
    <source>
        <strain evidence="4 5">AS76</strain>
    </source>
</reference>
<feature type="domain" description="GGDEF" evidence="3">
    <location>
        <begin position="224"/>
        <end position="365"/>
    </location>
</feature>
<dbReference type="InterPro" id="IPR007435">
    <property type="entry name" value="DUF484"/>
</dbReference>
<name>A0ABU9TUW3_9GAMM</name>
<dbReference type="Proteomes" id="UP001449225">
    <property type="component" value="Unassembled WGS sequence"/>
</dbReference>
<dbReference type="CDD" id="cd01949">
    <property type="entry name" value="GGDEF"/>
    <property type="match status" value="1"/>
</dbReference>
<evidence type="ECO:0000313" key="4">
    <source>
        <dbReference type="EMBL" id="MEM5537049.1"/>
    </source>
</evidence>
<proteinExistence type="predicted"/>
<dbReference type="InterPro" id="IPR029016">
    <property type="entry name" value="GAF-like_dom_sf"/>
</dbReference>
<protein>
    <recommendedName>
        <fullName evidence="1">diguanylate cyclase</fullName>
        <ecNumber evidence="1">2.7.7.65</ecNumber>
    </recommendedName>
</protein>
<dbReference type="Gene3D" id="3.30.450.40">
    <property type="match status" value="1"/>
</dbReference>
<sequence>MGLNSLEKENQELKRTLRLIVSKAERNESILNSFFEVELRLLSCGRLSELLELILVDFKALFRLSSVNLILFDPEHAARSLLDEYVPPATGNTLRFVQSQRLLKSIYPNQKMIIGTPSSALKSEAFPVADSPVASCALLPLIRQNCLIGSLHLGSSDASRYTEHVRYDYIQHLASVVSVCIENCINQENLHRLSSIDMLTKVHNRRSFEEEIVRELSRASRSAHSLACLFIDLDHFKMVNDTYGHQTGDRVLRTVGLFLNKQLRKTDTIARYGGEEFAILLPNCDKERALSIAETLRKKLASLIFRDELSRPFRMTTSIGVSLCHPEKNPTTKLEDMAYQLIQAADKAVYNSKDSGRNQVAFMPFPHLEAPKIQADLY</sequence>
<evidence type="ECO:0000259" key="3">
    <source>
        <dbReference type="PROSITE" id="PS50887"/>
    </source>
</evidence>
<dbReference type="EMBL" id="JBBMRA010000010">
    <property type="protein sequence ID" value="MEM5537049.1"/>
    <property type="molecule type" value="Genomic_DNA"/>
</dbReference>
<dbReference type="Pfam" id="PF00990">
    <property type="entry name" value="GGDEF"/>
    <property type="match status" value="1"/>
</dbReference>
<dbReference type="EC" id="2.7.7.65" evidence="1"/>
<comment type="caution">
    <text evidence="4">The sequence shown here is derived from an EMBL/GenBank/DDBJ whole genome shotgun (WGS) entry which is preliminary data.</text>
</comment>
<dbReference type="PANTHER" id="PTHR45138">
    <property type="entry name" value="REGULATORY COMPONENTS OF SENSORY TRANSDUCTION SYSTEM"/>
    <property type="match status" value="1"/>
</dbReference>
<organism evidence="4 5">
    <name type="scientific">Neptuniibacter pectenicola</name>
    <dbReference type="NCBI Taxonomy" id="1806669"/>
    <lineage>
        <taxon>Bacteria</taxon>
        <taxon>Pseudomonadati</taxon>
        <taxon>Pseudomonadota</taxon>
        <taxon>Gammaproteobacteria</taxon>
        <taxon>Oceanospirillales</taxon>
        <taxon>Oceanospirillaceae</taxon>
        <taxon>Neptuniibacter</taxon>
    </lineage>
</organism>
<dbReference type="InterPro" id="IPR050469">
    <property type="entry name" value="Diguanylate_Cyclase"/>
</dbReference>
<dbReference type="PANTHER" id="PTHR45138:SF9">
    <property type="entry name" value="DIGUANYLATE CYCLASE DGCM-RELATED"/>
    <property type="match status" value="1"/>
</dbReference>
<dbReference type="SUPFAM" id="SSF55781">
    <property type="entry name" value="GAF domain-like"/>
    <property type="match status" value="1"/>
</dbReference>
<accession>A0ABU9TUW3</accession>
<dbReference type="NCBIfam" id="TIGR00254">
    <property type="entry name" value="GGDEF"/>
    <property type="match status" value="1"/>
</dbReference>
<dbReference type="InterPro" id="IPR029787">
    <property type="entry name" value="Nucleotide_cyclase"/>
</dbReference>
<evidence type="ECO:0000313" key="5">
    <source>
        <dbReference type="Proteomes" id="UP001449225"/>
    </source>
</evidence>